<name>A0A8D8AHF6_CULPI</name>
<sequence length="346" mass="39360">MDRIFQCSNNTMKEIVRICLTYLKTLRWLLLMSGNSNNFILTIPSTRYKFISLQSTTSIQRDLHHLAPNVQNLENAIANQLLLQCTLLPWPGPEFRPSAPVPVEHPRRDTSRNQCLEQGRLRLSITRHLLQNVGLFVRFEKALLLSQFLQLVRPEGFVGSLFSYGHDRVFCIVRVSVLIKGHAIVEPIATGHPFRSHSVPHEGIQRNWAFLFYRHHDRSASGHVKENWLPAREYVQPVAVVAIAVAQFDRCCGILPRGKVNQHVNQLIANGFAIVRDENARGQQAFRGKILPYLVVPAVAARHVHPEVKHVHRPQVRQGPVRVTAGIEDGRVEVGGAVRTNRWDER</sequence>
<accession>A0A8D8AHF6</accession>
<evidence type="ECO:0000313" key="1">
    <source>
        <dbReference type="EMBL" id="CAG6455725.1"/>
    </source>
</evidence>
<organism evidence="1">
    <name type="scientific">Culex pipiens</name>
    <name type="common">House mosquito</name>
    <dbReference type="NCBI Taxonomy" id="7175"/>
    <lineage>
        <taxon>Eukaryota</taxon>
        <taxon>Metazoa</taxon>
        <taxon>Ecdysozoa</taxon>
        <taxon>Arthropoda</taxon>
        <taxon>Hexapoda</taxon>
        <taxon>Insecta</taxon>
        <taxon>Pterygota</taxon>
        <taxon>Neoptera</taxon>
        <taxon>Endopterygota</taxon>
        <taxon>Diptera</taxon>
        <taxon>Nematocera</taxon>
        <taxon>Culicoidea</taxon>
        <taxon>Culicidae</taxon>
        <taxon>Culicinae</taxon>
        <taxon>Culicini</taxon>
        <taxon>Culex</taxon>
        <taxon>Culex</taxon>
    </lineage>
</organism>
<dbReference type="AlphaFoldDB" id="A0A8D8AHF6"/>
<reference evidence="1" key="1">
    <citation type="submission" date="2021-05" db="EMBL/GenBank/DDBJ databases">
        <authorList>
            <person name="Alioto T."/>
            <person name="Alioto T."/>
            <person name="Gomez Garrido J."/>
        </authorList>
    </citation>
    <scope>NUCLEOTIDE SEQUENCE</scope>
</reference>
<protein>
    <submittedName>
        <fullName evidence="1">(northern house mosquito) hypothetical protein</fullName>
    </submittedName>
</protein>
<proteinExistence type="predicted"/>
<dbReference type="EMBL" id="HBUE01029217">
    <property type="protein sequence ID" value="CAG6455725.1"/>
    <property type="molecule type" value="Transcribed_RNA"/>
</dbReference>